<dbReference type="STRING" id="1261131.lam_677"/>
<dbReference type="KEGG" id="lar:lam_677"/>
<dbReference type="AlphaFoldDB" id="U6B5I6"/>
<evidence type="ECO:0000313" key="2">
    <source>
        <dbReference type="Proteomes" id="UP000017862"/>
    </source>
</evidence>
<gene>
    <name evidence="1" type="ORF">lam_677</name>
</gene>
<proteinExistence type="predicted"/>
<sequence>MGNVSWTKHSFAAGELSHKICQSRSDLKIHSQGVSKCQNLIPLSVGSLIALPELIKVSDCKLPTDASRIIPFNLVNGVYVLCVFGEQEVVILNLGSAENLKPQEVTSIRTPYHFGEASQLEFAVFGSLMVLVHRSHPPCQILCKDGVFSFSEMKFFPPPWLADNVKEGIGYQVDLSIKKAQDDSKLFEISSDFKLFSADDTGRYLRFGCLPSARKSDFKYPENSFMVSDGKVYQSKKGGLSSENPFTQKEGTIYAKDGEVTWIEVASFGIKNSSESGSNSFFHKSPSLLSPYFIWGEIKEVFNDGKKVLVLPKSKHSFLSGEKVVSWNFSAWTRNNGYPQHVSFYQNRLVFSGGKDDELSVYLSSYDSFNDFSIDGEYGCFDLKKALTMAVTDTSVSEIKWLHPFGGGILVGCDTSLWLLSISYTQGLSVDFRRISGSGVYSCPPVSASDYLFFVYGAGRRVKAVTGSTEQGFKFVDLSIFVDHLFTHSIKGLSYQEEPYSLLWVYYDSQPYMSGCLFNPEEENFAWHIHNLEPGQYFKSLASFPSEKHGDTSVWILTEVCNEEGNCRPQLGRLGIFTSEETR</sequence>
<evidence type="ECO:0000313" key="1">
    <source>
        <dbReference type="EMBL" id="AHA28023.1"/>
    </source>
</evidence>
<accession>U6B5I6</accession>
<dbReference type="PATRIC" id="fig|1261131.3.peg.647"/>
<dbReference type="Proteomes" id="UP000017862">
    <property type="component" value="Chromosome"/>
</dbReference>
<dbReference type="HOGENOM" id="CLU_467478_0_0_5"/>
<name>U6B5I6_9HYPH</name>
<keyword evidence="2" id="KW-1185">Reference proteome</keyword>
<protein>
    <submittedName>
        <fullName evidence="1">Uncharacterized protein</fullName>
    </submittedName>
</protein>
<dbReference type="RefSeq" id="WP_007557539.1">
    <property type="nucleotide sequence ID" value="NC_022793.1"/>
</dbReference>
<reference evidence="1 2" key="1">
    <citation type="journal article" date="2014" name="Mol. Plant Microbe Interact.">
        <title>The complete genome sequence of Candidatus Liberibacter americanus, associated with citrus Huanglongbing.</title>
        <authorList>
            <person name="Wulff N.A."/>
            <person name="Zhang S."/>
            <person name="Setubal J.C."/>
            <person name="Almeida N.F."/>
            <person name="Martins E.C."/>
            <person name="Harakava R."/>
            <person name="Kumar D."/>
            <person name="Rangel L.T."/>
            <person name="Foissac X."/>
            <person name="Bove J."/>
            <person name="Gabriel D.W."/>
        </authorList>
    </citation>
    <scope>NUCLEOTIDE SEQUENCE [LARGE SCALE GENOMIC DNA]</scope>
    <source>
        <strain evidence="1 2">Sao Paulo</strain>
    </source>
</reference>
<dbReference type="EMBL" id="CP006604">
    <property type="protein sequence ID" value="AHA28023.1"/>
    <property type="molecule type" value="Genomic_DNA"/>
</dbReference>
<organism evidence="1 2">
    <name type="scientific">Candidatus Liberibacter americanus str. Sao Paulo</name>
    <dbReference type="NCBI Taxonomy" id="1261131"/>
    <lineage>
        <taxon>Bacteria</taxon>
        <taxon>Pseudomonadati</taxon>
        <taxon>Pseudomonadota</taxon>
        <taxon>Alphaproteobacteria</taxon>
        <taxon>Hyphomicrobiales</taxon>
        <taxon>Rhizobiaceae</taxon>
        <taxon>Liberibacter</taxon>
    </lineage>
</organism>